<comment type="caution">
    <text evidence="1">The sequence shown here is derived from an EMBL/GenBank/DDBJ whole genome shotgun (WGS) entry which is preliminary data.</text>
</comment>
<sequence>MRDTKEDITLTSELAQPETSLETANFSGPYRLYKRRWFGVFALFTLEAVAGMSWPWFGPISNDVVRDFGFTLDEVNWLGNIIACVYLPTTFLIPIVVKRYGIRRACDIATVALIISAWVRYAGTARSLPKHGAYALIILGQFFSAIAQPVYQVLAPKYSEVWFDLRGRTTATMIMSIANPIGGALGQLISPAFTDTRKSILALGIISTAVTPAVFLVLEAPPTPPTYSGSRKSPSIHSLLRAVAGRKTSREAFMTRRERLDFVLLVTLFATLLAAINTFSVLTSQWLNPEGYSDDVSGLMGAALLLSGIVAAVASAPLFDRVFTHHLGATVKILCPIIGAGWLSLIWAVRPHNTAALFAVYVIIGIASVSLLPVGLELGCELTRNADGSSAVLWFFGNLLCVIFTLSQNALRESKSADPPQNMHRAIIFNGVWVFTTSVLIFFFSGKQARRELDEKMNERAVVSTELTAPS</sequence>
<dbReference type="EMBL" id="MU276009">
    <property type="protein sequence ID" value="KAI0043663.1"/>
    <property type="molecule type" value="Genomic_DNA"/>
</dbReference>
<reference evidence="1" key="2">
    <citation type="journal article" date="2022" name="New Phytol.">
        <title>Evolutionary transition to the ectomycorrhizal habit in the genomes of a hyperdiverse lineage of mushroom-forming fungi.</title>
        <authorList>
            <person name="Looney B."/>
            <person name="Miyauchi S."/>
            <person name="Morin E."/>
            <person name="Drula E."/>
            <person name="Courty P.E."/>
            <person name="Kohler A."/>
            <person name="Kuo A."/>
            <person name="LaButti K."/>
            <person name="Pangilinan J."/>
            <person name="Lipzen A."/>
            <person name="Riley R."/>
            <person name="Andreopoulos W."/>
            <person name="He G."/>
            <person name="Johnson J."/>
            <person name="Nolan M."/>
            <person name="Tritt A."/>
            <person name="Barry K.W."/>
            <person name="Grigoriev I.V."/>
            <person name="Nagy L.G."/>
            <person name="Hibbett D."/>
            <person name="Henrissat B."/>
            <person name="Matheny P.B."/>
            <person name="Labbe J."/>
            <person name="Martin F.M."/>
        </authorList>
    </citation>
    <scope>NUCLEOTIDE SEQUENCE</scope>
    <source>
        <strain evidence="1">FP105234-sp</strain>
    </source>
</reference>
<organism evidence="1 2">
    <name type="scientific">Auriscalpium vulgare</name>
    <dbReference type="NCBI Taxonomy" id="40419"/>
    <lineage>
        <taxon>Eukaryota</taxon>
        <taxon>Fungi</taxon>
        <taxon>Dikarya</taxon>
        <taxon>Basidiomycota</taxon>
        <taxon>Agaricomycotina</taxon>
        <taxon>Agaricomycetes</taxon>
        <taxon>Russulales</taxon>
        <taxon>Auriscalpiaceae</taxon>
        <taxon>Auriscalpium</taxon>
    </lineage>
</organism>
<gene>
    <name evidence="1" type="ORF">FA95DRAFT_1498285</name>
</gene>
<proteinExistence type="predicted"/>
<accession>A0ACB8RHS1</accession>
<dbReference type="Proteomes" id="UP000814033">
    <property type="component" value="Unassembled WGS sequence"/>
</dbReference>
<evidence type="ECO:0000313" key="2">
    <source>
        <dbReference type="Proteomes" id="UP000814033"/>
    </source>
</evidence>
<evidence type="ECO:0000313" key="1">
    <source>
        <dbReference type="EMBL" id="KAI0043663.1"/>
    </source>
</evidence>
<reference evidence="1" key="1">
    <citation type="submission" date="2021-02" db="EMBL/GenBank/DDBJ databases">
        <authorList>
            <consortium name="DOE Joint Genome Institute"/>
            <person name="Ahrendt S."/>
            <person name="Looney B.P."/>
            <person name="Miyauchi S."/>
            <person name="Morin E."/>
            <person name="Drula E."/>
            <person name="Courty P.E."/>
            <person name="Chicoki N."/>
            <person name="Fauchery L."/>
            <person name="Kohler A."/>
            <person name="Kuo A."/>
            <person name="Labutti K."/>
            <person name="Pangilinan J."/>
            <person name="Lipzen A."/>
            <person name="Riley R."/>
            <person name="Andreopoulos W."/>
            <person name="He G."/>
            <person name="Johnson J."/>
            <person name="Barry K.W."/>
            <person name="Grigoriev I.V."/>
            <person name="Nagy L."/>
            <person name="Hibbett D."/>
            <person name="Henrissat B."/>
            <person name="Matheny P.B."/>
            <person name="Labbe J."/>
            <person name="Martin F."/>
        </authorList>
    </citation>
    <scope>NUCLEOTIDE SEQUENCE</scope>
    <source>
        <strain evidence="1">FP105234-sp</strain>
    </source>
</reference>
<keyword evidence="2" id="KW-1185">Reference proteome</keyword>
<protein>
    <submittedName>
        <fullName evidence="1">MFS general substrate transporter</fullName>
    </submittedName>
</protein>
<name>A0ACB8RHS1_9AGAM</name>